<organism evidence="7 8">
    <name type="scientific">Archaeoglobus fulgidus DSM 8774</name>
    <dbReference type="NCBI Taxonomy" id="1344584"/>
    <lineage>
        <taxon>Archaea</taxon>
        <taxon>Methanobacteriati</taxon>
        <taxon>Methanobacteriota</taxon>
        <taxon>Archaeoglobi</taxon>
        <taxon>Archaeoglobales</taxon>
        <taxon>Archaeoglobaceae</taxon>
        <taxon>Archaeoglobus</taxon>
    </lineage>
</organism>
<dbReference type="Pfam" id="PF13607">
    <property type="entry name" value="Succ_CoA_lig"/>
    <property type="match status" value="1"/>
</dbReference>
<dbReference type="Pfam" id="PF13549">
    <property type="entry name" value="ATP-grasp_5"/>
    <property type="match status" value="1"/>
</dbReference>
<proteinExistence type="predicted"/>
<dbReference type="RefSeq" id="WP_052358764.1">
    <property type="nucleotide sequence ID" value="NZ_CP006577.1"/>
</dbReference>
<dbReference type="InterPro" id="IPR032875">
    <property type="entry name" value="Succ_CoA_lig_flav_dom"/>
</dbReference>
<sequence>MRVKLYGLEGEAYLKDGSVVRLRPVNEKDYEGLKDLYLSLSTESLKMRFSYTPSEEEVCKIVESYLVCSEDEFGIVALLGDKIVGHAVYRKTSGDSAEVGFVVREEFQGRGLGTILLGALAEIAEKRGIKIFEADVRADNYAIIEVFKESGFPVEITPMEGKIRIRMSTSLTENVIEYFEKREKIATFNALKHFFNPESVAVIGASRDVEKVGGRTFYNLLTYRFNGVAYPVNRAAKAIMGVRAYPTISEVPDEVELAVLSVPVKYALEVAEECGKKGVKALLVLTAGFAEVGGEGVERQKKLVEICRKYGMRLIGPNCMGIINTAPETRLLATFAPTPPNEGSIAFASQSGAVGLALMDRVNNYGLGLSYFVSLGNSADITSNDLIEFWEEDGRTKLIMLYQESIPNPRKFARLAKRISKKKPILAIASGVTPAGAKAVASHTGAIVSSSGIAINALFKQTGIIRASSIDELFSISEFLLHQPLPKGNRVCIVTNGGGLGAITSDWCHQVGLEIAELSERTQESLRNLLPEIASVKNPVDMTASADVRMYGQTLKTVAEDENVDAIICIFVAAVSEEKSEEVEKAVISAAKYANSVGKPVVYIYISSDSKDGVIGDEVKVPVYVFPNTAAKVLGKVVEYAKWREKSVEPVPTFEVDRARAASIIAEAIGRREWLSPPEAFELLRCFGISFPEYEYVKTPEEVYEAAKKFGRVALKAHAPNLIHKTEKGAVKVNLTPKEAKKEAEEMLKRIGEVEGFLVQRMSRGVEMFVGVAEDPSFGPLITCGAGGILVELMKDVSVRVTPITRQDAVEMVRELKAYRLLEGYRGGEKANVEAFIETILRINYLIEEFPEIVEMDCNPVMVSSSGAEVVDAKIRIRRNS</sequence>
<dbReference type="Gene3D" id="3.40.50.720">
    <property type="entry name" value="NAD(P)-binding Rossmann-like Domain"/>
    <property type="match status" value="1"/>
</dbReference>
<dbReference type="PROSITE" id="PS51186">
    <property type="entry name" value="GNAT"/>
    <property type="match status" value="1"/>
</dbReference>
<dbReference type="EMBL" id="CP006577">
    <property type="protein sequence ID" value="AIG98521.1"/>
    <property type="molecule type" value="Genomic_DNA"/>
</dbReference>
<dbReference type="InterPro" id="IPR016102">
    <property type="entry name" value="Succinyl-CoA_synth-like"/>
</dbReference>
<dbReference type="AlphaFoldDB" id="A0A075WEW3"/>
<dbReference type="Gene3D" id="3.30.1490.20">
    <property type="entry name" value="ATP-grasp fold, A domain"/>
    <property type="match status" value="1"/>
</dbReference>
<dbReference type="GO" id="GO:0005524">
    <property type="term" value="F:ATP binding"/>
    <property type="evidence" value="ECO:0007669"/>
    <property type="project" value="UniProtKB-KW"/>
</dbReference>
<dbReference type="Gene3D" id="3.30.470.20">
    <property type="entry name" value="ATP-grasp fold, B domain"/>
    <property type="match status" value="1"/>
</dbReference>
<name>A0A075WEW3_ARCFL</name>
<dbReference type="CDD" id="cd04301">
    <property type="entry name" value="NAT_SF"/>
    <property type="match status" value="1"/>
</dbReference>
<keyword evidence="5" id="KW-0067">ATP-binding</keyword>
<accession>A0A075WEW3</accession>
<evidence type="ECO:0000313" key="8">
    <source>
        <dbReference type="Proteomes" id="UP000028501"/>
    </source>
</evidence>
<dbReference type="HOGENOM" id="CLU_007415_3_0_2"/>
<evidence type="ECO:0000313" key="7">
    <source>
        <dbReference type="EMBL" id="AIG98521.1"/>
    </source>
</evidence>
<dbReference type="GO" id="GO:0016747">
    <property type="term" value="F:acyltransferase activity, transferring groups other than amino-acyl groups"/>
    <property type="evidence" value="ECO:0007669"/>
    <property type="project" value="InterPro"/>
</dbReference>
<dbReference type="InterPro" id="IPR043938">
    <property type="entry name" value="Ligase_CoA_dom"/>
</dbReference>
<dbReference type="SUPFAM" id="SSF56059">
    <property type="entry name" value="Glutathione synthetase ATP-binding domain-like"/>
    <property type="match status" value="1"/>
</dbReference>
<evidence type="ECO:0000256" key="1">
    <source>
        <dbReference type="ARBA" id="ARBA00001619"/>
    </source>
</evidence>
<dbReference type="PANTHER" id="PTHR43334">
    <property type="entry name" value="ACETATE--COA LIGASE [ADP-FORMING]"/>
    <property type="match status" value="1"/>
</dbReference>
<dbReference type="KEGG" id="afg:AFULGI_00017630"/>
<dbReference type="InterPro" id="IPR003781">
    <property type="entry name" value="CoA-bd"/>
</dbReference>
<evidence type="ECO:0000256" key="3">
    <source>
        <dbReference type="ARBA" id="ARBA00022598"/>
    </source>
</evidence>
<dbReference type="SMART" id="SM00881">
    <property type="entry name" value="CoA_binding"/>
    <property type="match status" value="1"/>
</dbReference>
<dbReference type="Pfam" id="PF00583">
    <property type="entry name" value="Acetyltransf_1"/>
    <property type="match status" value="1"/>
</dbReference>
<dbReference type="InterPro" id="IPR013815">
    <property type="entry name" value="ATP_grasp_subdomain_1"/>
</dbReference>
<dbReference type="SUPFAM" id="SSF52210">
    <property type="entry name" value="Succinyl-CoA synthetase domains"/>
    <property type="match status" value="2"/>
</dbReference>
<dbReference type="SUPFAM" id="SSF51735">
    <property type="entry name" value="NAD(P)-binding Rossmann-fold domains"/>
    <property type="match status" value="1"/>
</dbReference>
<dbReference type="SUPFAM" id="SSF55729">
    <property type="entry name" value="Acyl-CoA N-acyltransferases (Nat)"/>
    <property type="match status" value="1"/>
</dbReference>
<dbReference type="GO" id="GO:0043758">
    <property type="term" value="F:acetate-CoA ligase (ADP-forming) activity"/>
    <property type="evidence" value="ECO:0007669"/>
    <property type="project" value="UniProtKB-EC"/>
</dbReference>
<dbReference type="Gene3D" id="3.40.50.261">
    <property type="entry name" value="Succinyl-CoA synthetase domains"/>
    <property type="match status" value="2"/>
</dbReference>
<dbReference type="InterPro" id="IPR036291">
    <property type="entry name" value="NAD(P)-bd_dom_sf"/>
</dbReference>
<dbReference type="Gene3D" id="3.40.630.30">
    <property type="match status" value="1"/>
</dbReference>
<feature type="domain" description="N-acetyltransferase" evidence="6">
    <location>
        <begin position="20"/>
        <end position="172"/>
    </location>
</feature>
<evidence type="ECO:0000256" key="5">
    <source>
        <dbReference type="ARBA" id="ARBA00022840"/>
    </source>
</evidence>
<dbReference type="InterPro" id="IPR016181">
    <property type="entry name" value="Acyl_CoA_acyltransferase"/>
</dbReference>
<dbReference type="Pfam" id="PF13380">
    <property type="entry name" value="CoA_binding_2"/>
    <property type="match status" value="1"/>
</dbReference>
<keyword evidence="3" id="KW-0436">Ligase</keyword>
<comment type="catalytic activity">
    <reaction evidence="1">
        <text>acetate + ATP + CoA = acetyl-CoA + ADP + phosphate</text>
        <dbReference type="Rhea" id="RHEA:15081"/>
        <dbReference type="ChEBI" id="CHEBI:30089"/>
        <dbReference type="ChEBI" id="CHEBI:30616"/>
        <dbReference type="ChEBI" id="CHEBI:43474"/>
        <dbReference type="ChEBI" id="CHEBI:57287"/>
        <dbReference type="ChEBI" id="CHEBI:57288"/>
        <dbReference type="ChEBI" id="CHEBI:456216"/>
        <dbReference type="EC" id="6.2.1.13"/>
    </reaction>
</comment>
<dbReference type="NCBIfam" id="TIGR02717">
    <property type="entry name" value="AcCoA-syn-alpha"/>
    <property type="match status" value="1"/>
</dbReference>
<dbReference type="InterPro" id="IPR014089">
    <property type="entry name" value="AcCoA-synth-alpha"/>
</dbReference>
<dbReference type="PANTHER" id="PTHR43334:SF1">
    <property type="entry name" value="3-HYDROXYPROPIONATE--COA LIGASE [ADP-FORMING]"/>
    <property type="match status" value="1"/>
</dbReference>
<dbReference type="EC" id="6.2.1.13" evidence="2"/>
<dbReference type="GeneID" id="24795258"/>
<protein>
    <recommendedName>
        <fullName evidence="2">acetate--CoA ligase (ADP-forming)</fullName>
        <ecNumber evidence="2">6.2.1.13</ecNumber>
    </recommendedName>
</protein>
<dbReference type="InterPro" id="IPR051538">
    <property type="entry name" value="Acyl-CoA_Synth/Transferase"/>
</dbReference>
<keyword evidence="4" id="KW-0547">Nucleotide-binding</keyword>
<dbReference type="InterPro" id="IPR000182">
    <property type="entry name" value="GNAT_dom"/>
</dbReference>
<gene>
    <name evidence="7" type="ORF">AFULGI_00017630</name>
</gene>
<evidence type="ECO:0000259" key="6">
    <source>
        <dbReference type="PROSITE" id="PS51186"/>
    </source>
</evidence>
<evidence type="ECO:0000256" key="2">
    <source>
        <dbReference type="ARBA" id="ARBA00012957"/>
    </source>
</evidence>
<dbReference type="Proteomes" id="UP000028501">
    <property type="component" value="Chromosome"/>
</dbReference>
<reference evidence="7 8" key="1">
    <citation type="submission" date="2013-07" db="EMBL/GenBank/DDBJ databases">
        <title>Genome of Archaeoglobus fulgidus.</title>
        <authorList>
            <person name="Fiebig A."/>
            <person name="Birkeland N.-K."/>
        </authorList>
    </citation>
    <scope>NUCLEOTIDE SEQUENCE [LARGE SCALE GENOMIC DNA]</scope>
    <source>
        <strain evidence="7 8">DSM 8774</strain>
    </source>
</reference>
<evidence type="ECO:0000256" key="4">
    <source>
        <dbReference type="ARBA" id="ARBA00022741"/>
    </source>
</evidence>
<dbReference type="Pfam" id="PF19045">
    <property type="entry name" value="Ligase_CoA_2"/>
    <property type="match status" value="1"/>
</dbReference>